<accession>A0A518BAB8</accession>
<dbReference type="KEGG" id="knv:Pan216_48160"/>
<feature type="transmembrane region" description="Helical" evidence="7">
    <location>
        <begin position="113"/>
        <end position="133"/>
    </location>
</feature>
<dbReference type="EMBL" id="CP036279">
    <property type="protein sequence ID" value="QDU63935.1"/>
    <property type="molecule type" value="Genomic_DNA"/>
</dbReference>
<evidence type="ECO:0000256" key="2">
    <source>
        <dbReference type="ARBA" id="ARBA00006175"/>
    </source>
</evidence>
<gene>
    <name evidence="8" type="ORF">Pan216_48160</name>
</gene>
<keyword evidence="6" id="KW-0813">Transport</keyword>
<dbReference type="OrthoDB" id="9807293at2"/>
<dbReference type="AlphaFoldDB" id="A0A518BAB8"/>
<feature type="transmembrane region" description="Helical" evidence="7">
    <location>
        <begin position="154"/>
        <end position="170"/>
    </location>
</feature>
<proteinExistence type="inferred from homology"/>
<dbReference type="PANTHER" id="PTHR19139">
    <property type="entry name" value="AQUAPORIN TRANSPORTER"/>
    <property type="match status" value="1"/>
</dbReference>
<feature type="transmembrane region" description="Helical" evidence="7">
    <location>
        <begin position="71"/>
        <end position="93"/>
    </location>
</feature>
<evidence type="ECO:0000256" key="1">
    <source>
        <dbReference type="ARBA" id="ARBA00004141"/>
    </source>
</evidence>
<organism evidence="8 9">
    <name type="scientific">Kolteria novifilia</name>
    <dbReference type="NCBI Taxonomy" id="2527975"/>
    <lineage>
        <taxon>Bacteria</taxon>
        <taxon>Pseudomonadati</taxon>
        <taxon>Planctomycetota</taxon>
        <taxon>Planctomycetia</taxon>
        <taxon>Kolteriales</taxon>
        <taxon>Kolteriaceae</taxon>
        <taxon>Kolteria</taxon>
    </lineage>
</organism>
<dbReference type="GO" id="GO:0005886">
    <property type="term" value="C:plasma membrane"/>
    <property type="evidence" value="ECO:0007669"/>
    <property type="project" value="TreeGrafter"/>
</dbReference>
<name>A0A518BAB8_9BACT</name>
<keyword evidence="5 7" id="KW-0472">Membrane</keyword>
<protein>
    <submittedName>
        <fullName evidence="8">Aquaporin Z</fullName>
    </submittedName>
</protein>
<evidence type="ECO:0000313" key="9">
    <source>
        <dbReference type="Proteomes" id="UP000317093"/>
    </source>
</evidence>
<feature type="transmembrane region" description="Helical" evidence="7">
    <location>
        <begin position="197"/>
        <end position="218"/>
    </location>
</feature>
<dbReference type="SUPFAM" id="SSF81338">
    <property type="entry name" value="Aquaporin-like"/>
    <property type="match status" value="1"/>
</dbReference>
<comment type="subcellular location">
    <subcellularLocation>
        <location evidence="1">Membrane</location>
        <topology evidence="1">Multi-pass membrane protein</topology>
    </subcellularLocation>
</comment>
<sequence>MLFAEAVATFTIVWSSLMLTFAKVDPLAHALGLGGITAAALLASIRRSPGLANPAVTIALAAIGRLGPLRLLLLVGVQVLASIAAAALSYGFFLPEILYRDRFGAPMWGDYAGPFQATLLEMFLGALFMWTLLTASGSEAPSPLPGQVWRRPRLVALVAGAMTAGFWLLGRPVGGCIANPALAIGPAVAGRFWDGQFIYWIGSLLGTIPAAILANVLYRPALSEKGSQDAPSSRTDRSE</sequence>
<dbReference type="RefSeq" id="WP_145261778.1">
    <property type="nucleotide sequence ID" value="NZ_CP036279.1"/>
</dbReference>
<dbReference type="Proteomes" id="UP000317093">
    <property type="component" value="Chromosome"/>
</dbReference>
<comment type="similarity">
    <text evidence="2 6">Belongs to the MIP/aquaporin (TC 1.A.8) family.</text>
</comment>
<keyword evidence="4 7" id="KW-1133">Transmembrane helix</keyword>
<dbReference type="InterPro" id="IPR000425">
    <property type="entry name" value="MIP"/>
</dbReference>
<dbReference type="GO" id="GO:0015250">
    <property type="term" value="F:water channel activity"/>
    <property type="evidence" value="ECO:0007669"/>
    <property type="project" value="TreeGrafter"/>
</dbReference>
<evidence type="ECO:0000256" key="5">
    <source>
        <dbReference type="ARBA" id="ARBA00023136"/>
    </source>
</evidence>
<dbReference type="InterPro" id="IPR034294">
    <property type="entry name" value="Aquaporin_transptr"/>
</dbReference>
<evidence type="ECO:0000313" key="8">
    <source>
        <dbReference type="EMBL" id="QDU63935.1"/>
    </source>
</evidence>
<evidence type="ECO:0000256" key="3">
    <source>
        <dbReference type="ARBA" id="ARBA00022692"/>
    </source>
</evidence>
<evidence type="ECO:0000256" key="7">
    <source>
        <dbReference type="SAM" id="Phobius"/>
    </source>
</evidence>
<dbReference type="Gene3D" id="1.20.1080.10">
    <property type="entry name" value="Glycerol uptake facilitator protein"/>
    <property type="match status" value="1"/>
</dbReference>
<keyword evidence="9" id="KW-1185">Reference proteome</keyword>
<feature type="transmembrane region" description="Helical" evidence="7">
    <location>
        <begin position="27"/>
        <end position="45"/>
    </location>
</feature>
<dbReference type="PRINTS" id="PR00783">
    <property type="entry name" value="MINTRINSICP"/>
</dbReference>
<dbReference type="Pfam" id="PF00230">
    <property type="entry name" value="MIP"/>
    <property type="match status" value="1"/>
</dbReference>
<evidence type="ECO:0000256" key="4">
    <source>
        <dbReference type="ARBA" id="ARBA00022989"/>
    </source>
</evidence>
<keyword evidence="3 6" id="KW-0812">Transmembrane</keyword>
<evidence type="ECO:0000256" key="6">
    <source>
        <dbReference type="RuleBase" id="RU000477"/>
    </source>
</evidence>
<dbReference type="PANTHER" id="PTHR19139:SF199">
    <property type="entry name" value="MIP17260P"/>
    <property type="match status" value="1"/>
</dbReference>
<reference evidence="8 9" key="1">
    <citation type="submission" date="2019-02" db="EMBL/GenBank/DDBJ databases">
        <title>Deep-cultivation of Planctomycetes and their phenomic and genomic characterization uncovers novel biology.</title>
        <authorList>
            <person name="Wiegand S."/>
            <person name="Jogler M."/>
            <person name="Boedeker C."/>
            <person name="Pinto D."/>
            <person name="Vollmers J."/>
            <person name="Rivas-Marin E."/>
            <person name="Kohn T."/>
            <person name="Peeters S.H."/>
            <person name="Heuer A."/>
            <person name="Rast P."/>
            <person name="Oberbeckmann S."/>
            <person name="Bunk B."/>
            <person name="Jeske O."/>
            <person name="Meyerdierks A."/>
            <person name="Storesund J.E."/>
            <person name="Kallscheuer N."/>
            <person name="Luecker S."/>
            <person name="Lage O.M."/>
            <person name="Pohl T."/>
            <person name="Merkel B.J."/>
            <person name="Hornburger P."/>
            <person name="Mueller R.-W."/>
            <person name="Bruemmer F."/>
            <person name="Labrenz M."/>
            <person name="Spormann A.M."/>
            <person name="Op den Camp H."/>
            <person name="Overmann J."/>
            <person name="Amann R."/>
            <person name="Jetten M.S.M."/>
            <person name="Mascher T."/>
            <person name="Medema M.H."/>
            <person name="Devos D.P."/>
            <person name="Kaster A.-K."/>
            <person name="Ovreas L."/>
            <person name="Rohde M."/>
            <person name="Galperin M.Y."/>
            <person name="Jogler C."/>
        </authorList>
    </citation>
    <scope>NUCLEOTIDE SEQUENCE [LARGE SCALE GENOMIC DNA]</scope>
    <source>
        <strain evidence="8 9">Pan216</strain>
    </source>
</reference>
<dbReference type="InterPro" id="IPR023271">
    <property type="entry name" value="Aquaporin-like"/>
</dbReference>